<protein>
    <submittedName>
        <fullName evidence="5">DNA damage-binding protein 1</fullName>
    </submittedName>
</protein>
<dbReference type="GO" id="GO:0005737">
    <property type="term" value="C:cytoplasm"/>
    <property type="evidence" value="ECO:0007669"/>
    <property type="project" value="TreeGrafter"/>
</dbReference>
<gene>
    <name evidence="3" type="ORF">TCNE_LOCUS9984</name>
</gene>
<dbReference type="InterPro" id="IPR052802">
    <property type="entry name" value="KNTC1"/>
</dbReference>
<dbReference type="Pfam" id="PF24520">
    <property type="entry name" value="ARM_KNTC1_1st"/>
    <property type="match status" value="1"/>
</dbReference>
<dbReference type="GO" id="GO:0031267">
    <property type="term" value="F:small GTPase binding"/>
    <property type="evidence" value="ECO:0007669"/>
    <property type="project" value="TreeGrafter"/>
</dbReference>
<reference evidence="5" key="1">
    <citation type="submission" date="2016-06" db="UniProtKB">
        <authorList>
            <consortium name="WormBaseParasite"/>
        </authorList>
    </citation>
    <scope>IDENTIFICATION</scope>
</reference>
<evidence type="ECO:0000313" key="5">
    <source>
        <dbReference type="WBParaSite" id="TCNE_0000998401-mRNA-1"/>
    </source>
</evidence>
<evidence type="ECO:0000313" key="4">
    <source>
        <dbReference type="Proteomes" id="UP000050794"/>
    </source>
</evidence>
<feature type="domain" description="KNTC1 third ARM-repeats" evidence="1">
    <location>
        <begin position="1551"/>
        <end position="1627"/>
    </location>
</feature>
<name>A0A183UNB4_TOXCA</name>
<dbReference type="GO" id="GO:1903394">
    <property type="term" value="P:protein localization to kinetochore involved in kinetochore assembly"/>
    <property type="evidence" value="ECO:0007669"/>
    <property type="project" value="TreeGrafter"/>
</dbReference>
<dbReference type="InterPro" id="IPR036322">
    <property type="entry name" value="WD40_repeat_dom_sf"/>
</dbReference>
<organism evidence="4 5">
    <name type="scientific">Toxocara canis</name>
    <name type="common">Canine roundworm</name>
    <dbReference type="NCBI Taxonomy" id="6265"/>
    <lineage>
        <taxon>Eukaryota</taxon>
        <taxon>Metazoa</taxon>
        <taxon>Ecdysozoa</taxon>
        <taxon>Nematoda</taxon>
        <taxon>Chromadorea</taxon>
        <taxon>Rhabditida</taxon>
        <taxon>Spirurina</taxon>
        <taxon>Ascaridomorpha</taxon>
        <taxon>Ascaridoidea</taxon>
        <taxon>Toxocaridae</taxon>
        <taxon>Toxocara</taxon>
    </lineage>
</organism>
<dbReference type="GO" id="GO:0007094">
    <property type="term" value="P:mitotic spindle assembly checkpoint signaling"/>
    <property type="evidence" value="ECO:0007669"/>
    <property type="project" value="TreeGrafter"/>
</dbReference>
<dbReference type="GO" id="GO:1990423">
    <property type="term" value="C:RZZ complex"/>
    <property type="evidence" value="ECO:0007669"/>
    <property type="project" value="TreeGrafter"/>
</dbReference>
<dbReference type="Pfam" id="PF24515">
    <property type="entry name" value="ARM_KNTC1_3rd"/>
    <property type="match status" value="1"/>
</dbReference>
<accession>A0A183UNB4</accession>
<sequence>MSKPNSALNIDMPTHHLQKQHSMVDISAMVQRLDHDVHASAAHAERDTHALTGSEGSELLREAVGTPLLSNGFFLFTANPFAMKHSIRYTKVEVDYGGDETRNFGSRVEYSSPTNLYEVMTVATVTGDVENCDEDAAIELPVIKSASNGADLAVLINQDLSLFDFVFSFRFIVTLHLAKYAEALTLSFLEQSRVLVILTLDGTLLFISVKLEKLVHKMEYVRDVGTAPSLRTHLVIKVKKIREKEFSRGASMSCARIDQMGVICVGVEDGSCTLITIDDYDQMLALLENDATADTSAMMISKTVVKSTRCDLGDSHIELVPPLATQFIFPHEKGRDTQVAMLGATERKYYITELGDEKDRDDCVHALACSDDRYLVEVRRDGWLTVWDMGTMVQLRQKRIVSEGEQVRGLTLLEEHNGVDSINAVLIVDNPFNGNTEVQVRRLNDAEVAYALAVESETVLLTFPPHEEFSILIVEPFGFNQRFDEAGVRIRVISESQPDARLDRLLNRMKFDDAELFAKQFKLDIQVFHMLNIENEFITPSFQRLVQNNLIDYFIVSHFKGNKVHKSRVNCILSELSSNGVVLRHKFEAFLKYLDLITDDNWVTEICIAGVTLCYSFDYISELLRYVEKRDISDEETLERLARLRYNLTSYRLLYGPSVGYASFDMDSPWTKFIEDNVWKEVFMEFCNQGYFSEALIVWQRYLREMREWMRDEVDTFKQIVDVIQEVIPVDIKKLWAALELMELEVLPMALTKDPVSTISVCVTWLKSIAAVLELQQPSEFPSNALKALSIVQRVMHSLIHHAIAPAETVSYFLLIGVDSLPNAASCRAYRQLEISGYRTEVAYVLMMTRADSEDVNDFMGQLNVYVKNLKEMENLKNVYKYPMTYARYTVETVESICDLMLERVRSVHLIKNSIECFVKPYTREHHLDFNQTLYNYIIKVSSKCSMSIGETNPWDERCLAIAEMISSKWLRCEAIIGIARRACPPWSAPLQKAVQAMMDDPHLDSTLHAKLRYECDFAALAQMMMRYTIPVATLKCCMRTKQMFLATIDFIFGETEVQPCHLERLKDVLKGTNELRLRQIGAATCILERFAEKSKKNMELLMKLRAVRDMQVRYSLAVSLVMLEDDEQKIALLKDLVNKQWTTNASQMWLETRSLCSKLFIDLEEAFDVLLRGAVERNDALLAVQFAEKALSDVCGPSTRFLDLVVECCRFALSTMPRMGEETDVEPLIFLHYTLRRVVSSLVFVASPDYSQLHLALNIATFVEIFDELLTQCFADEMQPVVSEEIAAGRVEGLHPDSLSEGVRRTNIMWGMDSLTGIYNFKSDGQIYDRIGAVRSISRIAGSVFPEQLLLCLIPRLRTYSELLCNSHEQEACFDENDDRYSSNFEQSVGALCERIIVSSPADLWLASTALLHLSVNTVKETLVRLRKWSHSRRSPEALIAFVRICQFVVLCREPNDHDTLNMLEQSYVRNIWAKRLAAVGARLPYQITPAAVVKEFVNARLTVSFIVDVASVKQACWQHNIHLASCRRAGEVVVLPAFKTVEGVLVDCSFCKDFMFDSMEAILLYALQMLLKCAKQDDAKAHHEMIQLSESAFGMLEVTENIFMRLYDCLMSLCPYDYEAISLLIKLMHKHALVDNEEHTLILKRASIALQFLQKATRRAVRTTNELRWYHERKMFIERRQCGEETTLSLLAEGGVESTLSDVVVKDVCETHEPLDIRLPSRACERLPFHPFLFEDNKDIQGTLLPIIYAELNVYNVEVWVELVRRMPRLAISKSDLLAKAILLLVSSRTESGVSLEDAEVEKVRALVFSAGNRVGVAKALMAGIRQLPLCESETKLQLLTIGVDVANMWLGPSGAQLTKPVQEGEKKMISNFAVYLSSSDKRYRTELLLRKVDLLKTETADLLRSPTELIMYIYSNAIDWYDPRDKKTKLDLINELMTLHELDRAALQDELVDRWLVSDKDAGIAVDPNDRNAMSYETKVRCMCCLMRLLNAEQFDTILGYSATGAWYGNCILNFSQQADK</sequence>
<dbReference type="GO" id="GO:0005828">
    <property type="term" value="C:kinetochore microtubule"/>
    <property type="evidence" value="ECO:0007669"/>
    <property type="project" value="TreeGrafter"/>
</dbReference>
<dbReference type="InterPro" id="IPR055405">
    <property type="entry name" value="ARM_KNTC1_3rd"/>
</dbReference>
<evidence type="ECO:0000259" key="2">
    <source>
        <dbReference type="Pfam" id="PF24520"/>
    </source>
</evidence>
<dbReference type="PANTHER" id="PTHR15688:SF1">
    <property type="entry name" value="KINETOCHORE-ASSOCIATED PROTEIN 1"/>
    <property type="match status" value="1"/>
</dbReference>
<dbReference type="Proteomes" id="UP000050794">
    <property type="component" value="Unassembled WGS sequence"/>
</dbReference>
<proteinExistence type="predicted"/>
<dbReference type="WBParaSite" id="TCNE_0000998401-mRNA-1">
    <property type="protein sequence ID" value="TCNE_0000998401-mRNA-1"/>
    <property type="gene ID" value="TCNE_0000998401"/>
</dbReference>
<reference evidence="3 4" key="2">
    <citation type="submission" date="2018-11" db="EMBL/GenBank/DDBJ databases">
        <authorList>
            <consortium name="Pathogen Informatics"/>
        </authorList>
    </citation>
    <scope>NUCLEOTIDE SEQUENCE [LARGE SCALE GENOMIC DNA]</scope>
</reference>
<feature type="domain" description="KNTC1 first ARM-repeats" evidence="2">
    <location>
        <begin position="562"/>
        <end position="786"/>
    </location>
</feature>
<dbReference type="PANTHER" id="PTHR15688">
    <property type="entry name" value="KINETOCHORE-ASSOCIATED PROTEIN 1"/>
    <property type="match status" value="1"/>
</dbReference>
<evidence type="ECO:0000313" key="3">
    <source>
        <dbReference type="EMBL" id="VDM41305.1"/>
    </source>
</evidence>
<dbReference type="InterPro" id="IPR055403">
    <property type="entry name" value="ARM_KNTC1_1st"/>
</dbReference>
<dbReference type="EMBL" id="UYWY01020350">
    <property type="protein sequence ID" value="VDM41305.1"/>
    <property type="molecule type" value="Genomic_DNA"/>
</dbReference>
<evidence type="ECO:0000259" key="1">
    <source>
        <dbReference type="Pfam" id="PF24515"/>
    </source>
</evidence>
<dbReference type="GO" id="GO:0000070">
    <property type="term" value="P:mitotic sister chromatid segregation"/>
    <property type="evidence" value="ECO:0007669"/>
    <property type="project" value="TreeGrafter"/>
</dbReference>
<dbReference type="SUPFAM" id="SSF50978">
    <property type="entry name" value="WD40 repeat-like"/>
    <property type="match status" value="1"/>
</dbReference>
<keyword evidence="4" id="KW-1185">Reference proteome</keyword>